<gene>
    <name evidence="1" type="ORF">TPSB3V08_LOCUS10723</name>
</gene>
<proteinExistence type="predicted"/>
<accession>A0A7R9DJS5</accession>
<dbReference type="EMBL" id="OD010258">
    <property type="protein sequence ID" value="CAD7415999.1"/>
    <property type="molecule type" value="Genomic_DNA"/>
</dbReference>
<sequence length="286" mass="32632">MRVTEFVDRYEECRNYYEGVIQQEKKLDCNMLLTYLGQADTMLHRYLYLFKATQLFEFLEQVVKDFIKNQQPIIPPINQKPEDDGPEVSTDSGVFVFSVLAQLLTGEILGLEREECTEPIGNEIPVIIPVPSLNNPLPLTIKQMLLLTPLDQYSNNFTTSSNNKPSTESNENISMSNTVKPELEAFYSGNRHQPVMNHAPSNNQVLMYQPIRCVLENQESSSLYSVGQEEIMDMHKSSINNGIVSPLVQRIVNSKNLYKYASAKKRGRKVVKKLNFVQTASPKYNI</sequence>
<name>A0A7R9DJS5_TIMPO</name>
<reference evidence="1" key="1">
    <citation type="submission" date="2020-11" db="EMBL/GenBank/DDBJ databases">
        <authorList>
            <person name="Tran Van P."/>
        </authorList>
    </citation>
    <scope>NUCLEOTIDE SEQUENCE</scope>
</reference>
<evidence type="ECO:0000313" key="1">
    <source>
        <dbReference type="EMBL" id="CAD7415999.1"/>
    </source>
</evidence>
<protein>
    <submittedName>
        <fullName evidence="1">Uncharacterized protein</fullName>
    </submittedName>
</protein>
<dbReference type="AlphaFoldDB" id="A0A7R9DJS5"/>
<organism evidence="1">
    <name type="scientific">Timema poppense</name>
    <name type="common">Walking stick</name>
    <dbReference type="NCBI Taxonomy" id="170557"/>
    <lineage>
        <taxon>Eukaryota</taxon>
        <taxon>Metazoa</taxon>
        <taxon>Ecdysozoa</taxon>
        <taxon>Arthropoda</taxon>
        <taxon>Hexapoda</taxon>
        <taxon>Insecta</taxon>
        <taxon>Pterygota</taxon>
        <taxon>Neoptera</taxon>
        <taxon>Polyneoptera</taxon>
        <taxon>Phasmatodea</taxon>
        <taxon>Timematodea</taxon>
        <taxon>Timematoidea</taxon>
        <taxon>Timematidae</taxon>
        <taxon>Timema</taxon>
    </lineage>
</organism>